<evidence type="ECO:0000313" key="1">
    <source>
        <dbReference type="EMBL" id="QOI90226.1"/>
    </source>
</evidence>
<accession>A0A7M3UNH1</accession>
<dbReference type="InterPro" id="IPR055621">
    <property type="entry name" value="DUF7197"/>
</dbReference>
<keyword evidence="2" id="KW-1185">Reference proteome</keyword>
<organism evidence="1 2">
    <name type="scientific">Pyramimonas orientalis virus 01B</name>
    <dbReference type="NCBI Taxonomy" id="3134525"/>
    <lineage>
        <taxon>Viruses</taxon>
        <taxon>Varidnaviria</taxon>
        <taxon>Bamfordvirae</taxon>
        <taxon>Nucleocytoviricota</taxon>
        <taxon>Megaviricetes</taxon>
        <taxon>Imitervirales</taxon>
        <taxon>Allomimiviridae</taxon>
        <taxon>Heliosvirus</taxon>
        <taxon>Heliosvirus raunefjordenense</taxon>
    </lineage>
</organism>
<sequence>MTDISSNDLLLLSLTNYYTKHKQIHVLKDIIESGSKVSLRLIDWYVTNYCKQNNVVYILKKKDGDEYFNVYMNYRSQLKAFKKILFDPFRRRARISFHYGEDEELSTTIGQLNFFRWAIDNDIIYHLENNICTVEKDMINRQKCLKNEKGTSGKSKELKNSIKSMTTFNVMQATVSFK</sequence>
<proteinExistence type="predicted"/>
<dbReference type="Proteomes" id="UP001162120">
    <property type="component" value="Segment"/>
</dbReference>
<dbReference type="Pfam" id="PF23827">
    <property type="entry name" value="DUF7197"/>
    <property type="match status" value="1"/>
</dbReference>
<name>A0A7M3UNH1_9VIRU</name>
<reference evidence="1" key="1">
    <citation type="submission" date="2020-06" db="EMBL/GenBank/DDBJ databases">
        <title>Lateral gene transfer of anion-conducting channel rhodopsins between green algae and giant viruses.</title>
        <authorList>
            <person name="Rozenberg A."/>
            <person name="Oppermann J."/>
            <person name="Wietek J."/>
            <person name="Fernandez Lahore R.G."/>
            <person name="Sandaa R.-A."/>
            <person name="Bratbak G."/>
            <person name="Hegemann P."/>
            <person name="Beja O."/>
        </authorList>
    </citation>
    <scope>NUCLEOTIDE SEQUENCE</scope>
    <source>
        <strain evidence="1">01B</strain>
    </source>
</reference>
<protein>
    <submittedName>
        <fullName evidence="1">Uncharacterized protein</fullName>
    </submittedName>
</protein>
<evidence type="ECO:0000313" key="2">
    <source>
        <dbReference type="Proteomes" id="UP001162120"/>
    </source>
</evidence>
<dbReference type="EMBL" id="MT663534">
    <property type="protein sequence ID" value="QOI90226.1"/>
    <property type="molecule type" value="Genomic_DNA"/>
</dbReference>
<gene>
    <name evidence="1" type="ORF">HWQ62_00089</name>
</gene>